<dbReference type="PANTHER" id="PTHR30302:SF1">
    <property type="entry name" value="HYDROGENASE 2 MATURATION PROTEASE"/>
    <property type="match status" value="1"/>
</dbReference>
<dbReference type="GO" id="GO:0006508">
    <property type="term" value="P:proteolysis"/>
    <property type="evidence" value="ECO:0007669"/>
    <property type="project" value="UniProtKB-KW"/>
</dbReference>
<name>A0ABN0VXP8_9ACTN</name>
<dbReference type="Pfam" id="PF01750">
    <property type="entry name" value="HycI"/>
    <property type="match status" value="1"/>
</dbReference>
<dbReference type="GO" id="GO:0008233">
    <property type="term" value="F:peptidase activity"/>
    <property type="evidence" value="ECO:0007669"/>
    <property type="project" value="UniProtKB-KW"/>
</dbReference>
<protein>
    <submittedName>
        <fullName evidence="5">Hydrogenase maturation protease</fullName>
    </submittedName>
</protein>
<gene>
    <name evidence="5" type="ORF">GCM10010151_06980</name>
</gene>
<sequence>MIVIGVGNDLRRDDGAGLAVVRELRGRCPPDVRLATCDGEPVQLMELWNGADLAVVVDAVSPASGPGHVHEAAELPTGTHADTSCHGLSVDLAAELGRILGRMPGDLRVYGIEGVEFGFGSGLSPPVRRAVTEVADRITALACDRRS</sequence>
<dbReference type="CDD" id="cd00518">
    <property type="entry name" value="H2MP"/>
    <property type="match status" value="1"/>
</dbReference>
<dbReference type="NCBIfam" id="TIGR00072">
    <property type="entry name" value="hydrog_prot"/>
    <property type="match status" value="1"/>
</dbReference>
<reference evidence="5 6" key="1">
    <citation type="journal article" date="2019" name="Int. J. Syst. Evol. Microbiol.">
        <title>The Global Catalogue of Microorganisms (GCM) 10K type strain sequencing project: providing services to taxonomists for standard genome sequencing and annotation.</title>
        <authorList>
            <consortium name="The Broad Institute Genomics Platform"/>
            <consortium name="The Broad Institute Genome Sequencing Center for Infectious Disease"/>
            <person name="Wu L."/>
            <person name="Ma J."/>
        </authorList>
    </citation>
    <scope>NUCLEOTIDE SEQUENCE [LARGE SCALE GENOMIC DNA]</scope>
    <source>
        <strain evidence="5 6">JCM 3146</strain>
    </source>
</reference>
<proteinExistence type="inferred from homology"/>
<evidence type="ECO:0000313" key="5">
    <source>
        <dbReference type="EMBL" id="GAA0319880.1"/>
    </source>
</evidence>
<evidence type="ECO:0000313" key="6">
    <source>
        <dbReference type="Proteomes" id="UP001501822"/>
    </source>
</evidence>
<comment type="similarity">
    <text evidence="1">Belongs to the peptidase A31 family.</text>
</comment>
<dbReference type="Gene3D" id="3.40.50.1450">
    <property type="entry name" value="HybD-like"/>
    <property type="match status" value="1"/>
</dbReference>
<dbReference type="InterPro" id="IPR000671">
    <property type="entry name" value="Peptidase_A31"/>
</dbReference>
<evidence type="ECO:0000256" key="4">
    <source>
        <dbReference type="ARBA" id="ARBA00022801"/>
    </source>
</evidence>
<keyword evidence="3" id="KW-0064">Aspartyl protease</keyword>
<dbReference type="Proteomes" id="UP001501822">
    <property type="component" value="Unassembled WGS sequence"/>
</dbReference>
<comment type="caution">
    <text evidence="5">The sequence shown here is derived from an EMBL/GenBank/DDBJ whole genome shotgun (WGS) entry which is preliminary data.</text>
</comment>
<evidence type="ECO:0000256" key="2">
    <source>
        <dbReference type="ARBA" id="ARBA00022670"/>
    </source>
</evidence>
<dbReference type="SUPFAM" id="SSF53163">
    <property type="entry name" value="HybD-like"/>
    <property type="match status" value="1"/>
</dbReference>
<accession>A0ABN0VXP8</accession>
<organism evidence="5 6">
    <name type="scientific">Actinoallomurus spadix</name>
    <dbReference type="NCBI Taxonomy" id="79912"/>
    <lineage>
        <taxon>Bacteria</taxon>
        <taxon>Bacillati</taxon>
        <taxon>Actinomycetota</taxon>
        <taxon>Actinomycetes</taxon>
        <taxon>Streptosporangiales</taxon>
        <taxon>Thermomonosporaceae</taxon>
        <taxon>Actinoallomurus</taxon>
    </lineage>
</organism>
<keyword evidence="4" id="KW-0378">Hydrolase</keyword>
<dbReference type="RefSeq" id="WP_252800245.1">
    <property type="nucleotide sequence ID" value="NZ_BAAABM010000007.1"/>
</dbReference>
<keyword evidence="2 5" id="KW-0645">Protease</keyword>
<evidence type="ECO:0000256" key="3">
    <source>
        <dbReference type="ARBA" id="ARBA00022750"/>
    </source>
</evidence>
<dbReference type="EMBL" id="BAAABM010000007">
    <property type="protein sequence ID" value="GAA0319880.1"/>
    <property type="molecule type" value="Genomic_DNA"/>
</dbReference>
<dbReference type="PANTHER" id="PTHR30302">
    <property type="entry name" value="HYDROGENASE 1 MATURATION PROTEASE"/>
    <property type="match status" value="1"/>
</dbReference>
<evidence type="ECO:0000256" key="1">
    <source>
        <dbReference type="ARBA" id="ARBA00006814"/>
    </source>
</evidence>
<dbReference type="InterPro" id="IPR023430">
    <property type="entry name" value="Pept_HybD-like_dom_sf"/>
</dbReference>
<keyword evidence="6" id="KW-1185">Reference proteome</keyword>
<dbReference type="PRINTS" id="PR00446">
    <property type="entry name" value="HYDRGNUPTAKE"/>
</dbReference>